<sequence length="171" mass="19214">MTEDHSAPLTCVKGPWCHGNSGFWQPPEYQKFYFLFKVDMTFDRLDVDVLLRIFYLSDVYTILSLSRVCKGLYTISCMKHLWILVLQDLSQRGLVSPSDPSSWENSSADELVNEVRCTVVGPRTWDRGVVATIQRQITIPLGHQTGGTGEFLHGGRIQCSGIALSSWGTLD</sequence>
<keyword evidence="3" id="KW-1185">Reference proteome</keyword>
<organism evidence="2 3">
    <name type="scientific">Mycena alexandri</name>
    <dbReference type="NCBI Taxonomy" id="1745969"/>
    <lineage>
        <taxon>Eukaryota</taxon>
        <taxon>Fungi</taxon>
        <taxon>Dikarya</taxon>
        <taxon>Basidiomycota</taxon>
        <taxon>Agaricomycotina</taxon>
        <taxon>Agaricomycetes</taxon>
        <taxon>Agaricomycetidae</taxon>
        <taxon>Agaricales</taxon>
        <taxon>Marasmiineae</taxon>
        <taxon>Mycenaceae</taxon>
        <taxon>Mycena</taxon>
    </lineage>
</organism>
<evidence type="ECO:0000259" key="1">
    <source>
        <dbReference type="Pfam" id="PF12937"/>
    </source>
</evidence>
<accession>A0AAD6S8W3</accession>
<dbReference type="EMBL" id="JARJCM010000207">
    <property type="protein sequence ID" value="KAJ7022548.1"/>
    <property type="molecule type" value="Genomic_DNA"/>
</dbReference>
<gene>
    <name evidence="2" type="ORF">C8F04DRAFT_1194375</name>
</gene>
<name>A0AAD6S8W3_9AGAR</name>
<dbReference type="CDD" id="cd09917">
    <property type="entry name" value="F-box_SF"/>
    <property type="match status" value="1"/>
</dbReference>
<comment type="caution">
    <text evidence="2">The sequence shown here is derived from an EMBL/GenBank/DDBJ whole genome shotgun (WGS) entry which is preliminary data.</text>
</comment>
<proteinExistence type="predicted"/>
<dbReference type="Gene3D" id="1.20.1280.50">
    <property type="match status" value="1"/>
</dbReference>
<dbReference type="InterPro" id="IPR036047">
    <property type="entry name" value="F-box-like_dom_sf"/>
</dbReference>
<dbReference type="Proteomes" id="UP001218188">
    <property type="component" value="Unassembled WGS sequence"/>
</dbReference>
<feature type="domain" description="F-box" evidence="1">
    <location>
        <begin position="47"/>
        <end position="82"/>
    </location>
</feature>
<evidence type="ECO:0000313" key="3">
    <source>
        <dbReference type="Proteomes" id="UP001218188"/>
    </source>
</evidence>
<dbReference type="InterPro" id="IPR001810">
    <property type="entry name" value="F-box_dom"/>
</dbReference>
<reference evidence="2" key="1">
    <citation type="submission" date="2023-03" db="EMBL/GenBank/DDBJ databases">
        <title>Massive genome expansion in bonnet fungi (Mycena s.s.) driven by repeated elements and novel gene families across ecological guilds.</title>
        <authorList>
            <consortium name="Lawrence Berkeley National Laboratory"/>
            <person name="Harder C.B."/>
            <person name="Miyauchi S."/>
            <person name="Viragh M."/>
            <person name="Kuo A."/>
            <person name="Thoen E."/>
            <person name="Andreopoulos B."/>
            <person name="Lu D."/>
            <person name="Skrede I."/>
            <person name="Drula E."/>
            <person name="Henrissat B."/>
            <person name="Morin E."/>
            <person name="Kohler A."/>
            <person name="Barry K."/>
            <person name="LaButti K."/>
            <person name="Morin E."/>
            <person name="Salamov A."/>
            <person name="Lipzen A."/>
            <person name="Mereny Z."/>
            <person name="Hegedus B."/>
            <person name="Baldrian P."/>
            <person name="Stursova M."/>
            <person name="Weitz H."/>
            <person name="Taylor A."/>
            <person name="Grigoriev I.V."/>
            <person name="Nagy L.G."/>
            <person name="Martin F."/>
            <person name="Kauserud H."/>
        </authorList>
    </citation>
    <scope>NUCLEOTIDE SEQUENCE</scope>
    <source>
        <strain evidence="2">CBHHK200</strain>
    </source>
</reference>
<dbReference type="AlphaFoldDB" id="A0AAD6S8W3"/>
<dbReference type="Pfam" id="PF12937">
    <property type="entry name" value="F-box-like"/>
    <property type="match status" value="1"/>
</dbReference>
<evidence type="ECO:0000313" key="2">
    <source>
        <dbReference type="EMBL" id="KAJ7022548.1"/>
    </source>
</evidence>
<dbReference type="SUPFAM" id="SSF81383">
    <property type="entry name" value="F-box domain"/>
    <property type="match status" value="1"/>
</dbReference>
<protein>
    <recommendedName>
        <fullName evidence="1">F-box domain-containing protein</fullName>
    </recommendedName>
</protein>